<sequence length="365" mass="42069">MLFLILGITFERIVAVVEKEPITSSYLDKVSNFYPGFPKSEILKKIVDERIIYYAAIKESIDVTDDEVNEAYENNIKNLPQLLDVIKEEDVMLYKNELKYQLYAQKLLGKKYLNRINVRREELINFYNENRDSFFIPASYKIEKFTIEIGKKEKDRLIKRAQEILSRLKERSFDELAIEYSDDITTKYSGGRLGEFYTLNLPPYFSGVDTIPVGKAGIFSSPEGVHIIKVNSRDKGKVSLSHIFLKFNISNSEISSGLNYANELKKKWANGEIPEVDTMELSSGLISEELKGILENLNVGDISEPVVEGNTITIFKIISKKEGGIPSFEEIEDKLNYYYLNKKIEKEMEKIVEEMKGSVYYKILE</sequence>
<dbReference type="InterPro" id="IPR027304">
    <property type="entry name" value="Trigger_fact/SurA_dom_sf"/>
</dbReference>
<dbReference type="SUPFAM" id="SSF54534">
    <property type="entry name" value="FKBP-like"/>
    <property type="match status" value="1"/>
</dbReference>
<keyword evidence="1" id="KW-0697">Rotamase</keyword>
<dbReference type="InterPro" id="IPR000297">
    <property type="entry name" value="PPIase_PpiC"/>
</dbReference>
<proteinExistence type="predicted"/>
<dbReference type="GO" id="GO:0003755">
    <property type="term" value="F:peptidyl-prolyl cis-trans isomerase activity"/>
    <property type="evidence" value="ECO:0007669"/>
    <property type="project" value="UniProtKB-KW"/>
</dbReference>
<organism evidence="3">
    <name type="scientific">candidate division WOR-3 bacterium</name>
    <dbReference type="NCBI Taxonomy" id="2052148"/>
    <lineage>
        <taxon>Bacteria</taxon>
        <taxon>Bacteria division WOR-3</taxon>
    </lineage>
</organism>
<dbReference type="AlphaFoldDB" id="A0A7C4YCP8"/>
<dbReference type="InterPro" id="IPR023058">
    <property type="entry name" value="PPIase_PpiC_CS"/>
</dbReference>
<dbReference type="Pfam" id="PF13145">
    <property type="entry name" value="Rotamase_2"/>
    <property type="match status" value="1"/>
</dbReference>
<gene>
    <name evidence="3" type="ORF">ENV67_04480</name>
</gene>
<dbReference type="PROSITE" id="PS01096">
    <property type="entry name" value="PPIC_PPIASE_1"/>
    <property type="match status" value="1"/>
</dbReference>
<keyword evidence="1 3" id="KW-0413">Isomerase</keyword>
<evidence type="ECO:0000256" key="1">
    <source>
        <dbReference type="PROSITE-ProRule" id="PRU00278"/>
    </source>
</evidence>
<evidence type="ECO:0000259" key="2">
    <source>
        <dbReference type="PROSITE" id="PS50198"/>
    </source>
</evidence>
<dbReference type="PANTHER" id="PTHR47245">
    <property type="entry name" value="PEPTIDYLPROLYL ISOMERASE"/>
    <property type="match status" value="1"/>
</dbReference>
<evidence type="ECO:0000313" key="3">
    <source>
        <dbReference type="EMBL" id="HGW91780.1"/>
    </source>
</evidence>
<dbReference type="Pfam" id="PF13616">
    <property type="entry name" value="Rotamase_3"/>
    <property type="match status" value="1"/>
</dbReference>
<dbReference type="InterPro" id="IPR046357">
    <property type="entry name" value="PPIase_dom_sf"/>
</dbReference>
<dbReference type="InterPro" id="IPR050245">
    <property type="entry name" value="PrsA_foldase"/>
</dbReference>
<protein>
    <submittedName>
        <fullName evidence="3">Peptidyl-prolyl cis-trans isomerase</fullName>
    </submittedName>
</protein>
<reference evidence="3" key="1">
    <citation type="journal article" date="2020" name="mSystems">
        <title>Genome- and Community-Level Interaction Insights into Carbon Utilization and Element Cycling Functions of Hydrothermarchaeota in Hydrothermal Sediment.</title>
        <authorList>
            <person name="Zhou Z."/>
            <person name="Liu Y."/>
            <person name="Xu W."/>
            <person name="Pan J."/>
            <person name="Luo Z.H."/>
            <person name="Li M."/>
        </authorList>
    </citation>
    <scope>NUCLEOTIDE SEQUENCE [LARGE SCALE GENOMIC DNA]</scope>
    <source>
        <strain evidence="3">SpSt-780</strain>
    </source>
</reference>
<dbReference type="EMBL" id="DTHG01000055">
    <property type="protein sequence ID" value="HGW91780.1"/>
    <property type="molecule type" value="Genomic_DNA"/>
</dbReference>
<dbReference type="SUPFAM" id="SSF109998">
    <property type="entry name" value="Triger factor/SurA peptide-binding domain-like"/>
    <property type="match status" value="1"/>
</dbReference>
<feature type="domain" description="PpiC" evidence="2">
    <location>
        <begin position="137"/>
        <end position="232"/>
    </location>
</feature>
<dbReference type="Gene3D" id="3.10.50.40">
    <property type="match status" value="1"/>
</dbReference>
<name>A0A7C4YCP8_UNCW3</name>
<dbReference type="PANTHER" id="PTHR47245:SF2">
    <property type="entry name" value="PEPTIDYL-PROLYL CIS-TRANS ISOMERASE HP_0175-RELATED"/>
    <property type="match status" value="1"/>
</dbReference>
<dbReference type="Gene3D" id="1.10.4030.10">
    <property type="entry name" value="Porin chaperone SurA, peptide-binding domain"/>
    <property type="match status" value="1"/>
</dbReference>
<dbReference type="PROSITE" id="PS50198">
    <property type="entry name" value="PPIC_PPIASE_2"/>
    <property type="match status" value="1"/>
</dbReference>
<comment type="caution">
    <text evidence="3">The sequence shown here is derived from an EMBL/GenBank/DDBJ whole genome shotgun (WGS) entry which is preliminary data.</text>
</comment>
<accession>A0A7C4YCP8</accession>